<evidence type="ECO:0000313" key="2">
    <source>
        <dbReference type="Proteomes" id="UP001501666"/>
    </source>
</evidence>
<dbReference type="Proteomes" id="UP001501666">
    <property type="component" value="Unassembled WGS sequence"/>
</dbReference>
<name>A0ABP6FGL3_9ACTN</name>
<reference evidence="2" key="1">
    <citation type="journal article" date="2019" name="Int. J. Syst. Evol. Microbiol.">
        <title>The Global Catalogue of Microorganisms (GCM) 10K type strain sequencing project: providing services to taxonomists for standard genome sequencing and annotation.</title>
        <authorList>
            <consortium name="The Broad Institute Genomics Platform"/>
            <consortium name="The Broad Institute Genome Sequencing Center for Infectious Disease"/>
            <person name="Wu L."/>
            <person name="Ma J."/>
        </authorList>
    </citation>
    <scope>NUCLEOTIDE SEQUENCE [LARGE SCALE GENOMIC DNA]</scope>
    <source>
        <strain evidence="2">JCM 6835</strain>
    </source>
</reference>
<protein>
    <submittedName>
        <fullName evidence="1">Uncharacterized protein</fullName>
    </submittedName>
</protein>
<keyword evidence="2" id="KW-1185">Reference proteome</keyword>
<organism evidence="1 2">
    <name type="scientific">Nonomuraea recticatena</name>
    <dbReference type="NCBI Taxonomy" id="46178"/>
    <lineage>
        <taxon>Bacteria</taxon>
        <taxon>Bacillati</taxon>
        <taxon>Actinomycetota</taxon>
        <taxon>Actinomycetes</taxon>
        <taxon>Streptosporangiales</taxon>
        <taxon>Streptosporangiaceae</taxon>
        <taxon>Nonomuraea</taxon>
    </lineage>
</organism>
<sequence>MTHAMVDAPEDHSDTLHLLSIPAGAQIPRLADWAVPASIPTSPENAHLAELALASIAVAYDLTTNYDVADEDETAARVKRLHTFNSTLQKVTDDIGPIRLSVTPDQAAEIAEAARAIARPATVVELAPHIVWELLDQLGHGEHGGWTQDSRHPDLVCACGDAVFRLTVPAPVGR</sequence>
<proteinExistence type="predicted"/>
<evidence type="ECO:0000313" key="1">
    <source>
        <dbReference type="EMBL" id="GAA2692188.1"/>
    </source>
</evidence>
<dbReference type="EMBL" id="BAAATE010000034">
    <property type="protein sequence ID" value="GAA2692188.1"/>
    <property type="molecule type" value="Genomic_DNA"/>
</dbReference>
<comment type="caution">
    <text evidence="1">The sequence shown here is derived from an EMBL/GenBank/DDBJ whole genome shotgun (WGS) entry which is preliminary data.</text>
</comment>
<gene>
    <name evidence="1" type="ORF">GCM10010412_082950</name>
</gene>
<accession>A0ABP6FGL3</accession>